<feature type="region of interest" description="Disordered" evidence="5">
    <location>
        <begin position="373"/>
        <end position="462"/>
    </location>
</feature>
<accession>A0AAD7X2Q2</accession>
<evidence type="ECO:0000313" key="8">
    <source>
        <dbReference type="EMBL" id="KAJ8418018.1"/>
    </source>
</evidence>
<sequence length="462" mass="51969">MELEVQWWKDQLAKDIYQVLRCKELKLPTYKGQSPQLNMRRYFADLIAIVSNRLRLCHTARHLAVYLLDLVMDCYDISAQQLHVVALSCLVLASKFEEREDHVPKLDTLNNLDCMRAMNLVLTKQSLRHMELLLLETFQWNLYLPTAAHFIEYYLPITVHESDLNGGWPVASVERTGKYMVKYAEYFLEISLQDQVLVNYAPSLVAAACVGSARIVMRLSPNWPSRLQCLTVYSWEHLLACIERLLVAHDSDVEAANKQKDQQPSPEPGQTLFHVPGKMSALAPYLPRPTQQFPQHTCQPVVGSTRGLASSMTQPNALQTGTQSHGHVQPIAHTQTHPTSPAWMPRKYITKRAHSHLITDEEKQFPQHTCQPVVGSTRGPASSMTQPNALQTGTQSHGHVQPIAHTQTHPISPTWMPSAHDSDVEAANKQKDQQPSPEPGQTLFHAPGKMSALAPYLPCPTQ</sequence>
<dbReference type="Proteomes" id="UP001221898">
    <property type="component" value="Unassembled WGS sequence"/>
</dbReference>
<organism evidence="8 9">
    <name type="scientific">Aldrovandia affinis</name>
    <dbReference type="NCBI Taxonomy" id="143900"/>
    <lineage>
        <taxon>Eukaryota</taxon>
        <taxon>Metazoa</taxon>
        <taxon>Chordata</taxon>
        <taxon>Craniata</taxon>
        <taxon>Vertebrata</taxon>
        <taxon>Euteleostomi</taxon>
        <taxon>Actinopterygii</taxon>
        <taxon>Neopterygii</taxon>
        <taxon>Teleostei</taxon>
        <taxon>Notacanthiformes</taxon>
        <taxon>Halosauridae</taxon>
        <taxon>Aldrovandia</taxon>
    </lineage>
</organism>
<dbReference type="Pfam" id="PF02984">
    <property type="entry name" value="Cyclin_C"/>
    <property type="match status" value="1"/>
</dbReference>
<protein>
    <recommendedName>
        <fullName evidence="3">Cyclin-J-like protein</fullName>
    </recommendedName>
</protein>
<keyword evidence="9" id="KW-1185">Reference proteome</keyword>
<dbReference type="CDD" id="cd20529">
    <property type="entry name" value="CYCLIN_CCNJ-like_rpt2"/>
    <property type="match status" value="1"/>
</dbReference>
<evidence type="ECO:0000256" key="1">
    <source>
        <dbReference type="ARBA" id="ARBA00023127"/>
    </source>
</evidence>
<name>A0AAD7X2Q2_9TELE</name>
<feature type="domain" description="Cyclin-like" evidence="6">
    <location>
        <begin position="45"/>
        <end position="136"/>
    </location>
</feature>
<dbReference type="Gene3D" id="1.10.472.10">
    <property type="entry name" value="Cyclin-like"/>
    <property type="match status" value="2"/>
</dbReference>
<dbReference type="PANTHER" id="PTHR10177">
    <property type="entry name" value="CYCLINS"/>
    <property type="match status" value="1"/>
</dbReference>
<evidence type="ECO:0000256" key="4">
    <source>
        <dbReference type="RuleBase" id="RU000383"/>
    </source>
</evidence>
<evidence type="ECO:0000259" key="6">
    <source>
        <dbReference type="SMART" id="SM00385"/>
    </source>
</evidence>
<dbReference type="EMBL" id="JAINUG010000002">
    <property type="protein sequence ID" value="KAJ8418018.1"/>
    <property type="molecule type" value="Genomic_DNA"/>
</dbReference>
<proteinExistence type="inferred from homology"/>
<dbReference type="CDD" id="cd20528">
    <property type="entry name" value="CYCLIN_CCNJ-like_rpt1"/>
    <property type="match status" value="1"/>
</dbReference>
<dbReference type="SMART" id="SM00385">
    <property type="entry name" value="CYCLIN"/>
    <property type="match status" value="2"/>
</dbReference>
<dbReference type="SMART" id="SM01332">
    <property type="entry name" value="Cyclin_C"/>
    <property type="match status" value="1"/>
</dbReference>
<evidence type="ECO:0000313" key="9">
    <source>
        <dbReference type="Proteomes" id="UP001221898"/>
    </source>
</evidence>
<dbReference type="InterPro" id="IPR004367">
    <property type="entry name" value="Cyclin_C-dom"/>
</dbReference>
<comment type="similarity">
    <text evidence="2">Belongs to the cyclin family. Cyclin J subfamily.</text>
</comment>
<evidence type="ECO:0000256" key="5">
    <source>
        <dbReference type="SAM" id="MobiDB-lite"/>
    </source>
</evidence>
<feature type="domain" description="Cyclin C-terminal" evidence="7">
    <location>
        <begin position="145"/>
        <end position="285"/>
    </location>
</feature>
<dbReference type="SUPFAM" id="SSF47954">
    <property type="entry name" value="Cyclin-like"/>
    <property type="match status" value="2"/>
</dbReference>
<keyword evidence="1 4" id="KW-0195">Cyclin</keyword>
<dbReference type="InterPro" id="IPR036915">
    <property type="entry name" value="Cyclin-like_sf"/>
</dbReference>
<evidence type="ECO:0000256" key="2">
    <source>
        <dbReference type="ARBA" id="ARBA00061243"/>
    </source>
</evidence>
<dbReference type="InterPro" id="IPR039361">
    <property type="entry name" value="Cyclin"/>
</dbReference>
<feature type="domain" description="Cyclin-like" evidence="6">
    <location>
        <begin position="153"/>
        <end position="247"/>
    </location>
</feature>
<dbReference type="FunFam" id="1.10.472.10:FF:000022">
    <property type="entry name" value="cyclin-J isoform X1"/>
    <property type="match status" value="1"/>
</dbReference>
<reference evidence="8" key="1">
    <citation type="journal article" date="2023" name="Science">
        <title>Genome structures resolve the early diversification of teleost fishes.</title>
        <authorList>
            <person name="Parey E."/>
            <person name="Louis A."/>
            <person name="Montfort J."/>
            <person name="Bouchez O."/>
            <person name="Roques C."/>
            <person name="Iampietro C."/>
            <person name="Lluch J."/>
            <person name="Castinel A."/>
            <person name="Donnadieu C."/>
            <person name="Desvignes T."/>
            <person name="Floi Bucao C."/>
            <person name="Jouanno E."/>
            <person name="Wen M."/>
            <person name="Mejri S."/>
            <person name="Dirks R."/>
            <person name="Jansen H."/>
            <person name="Henkel C."/>
            <person name="Chen W.J."/>
            <person name="Zahm M."/>
            <person name="Cabau C."/>
            <person name="Klopp C."/>
            <person name="Thompson A.W."/>
            <person name="Robinson-Rechavi M."/>
            <person name="Braasch I."/>
            <person name="Lecointre G."/>
            <person name="Bobe J."/>
            <person name="Postlethwait J.H."/>
            <person name="Berthelot C."/>
            <person name="Roest Crollius H."/>
            <person name="Guiguen Y."/>
        </authorList>
    </citation>
    <scope>NUCLEOTIDE SEQUENCE</scope>
    <source>
        <strain evidence="8">NC1722</strain>
    </source>
</reference>
<feature type="compositionally biased region" description="Basic and acidic residues" evidence="5">
    <location>
        <begin position="420"/>
        <end position="432"/>
    </location>
</feature>
<dbReference type="InterPro" id="IPR013763">
    <property type="entry name" value="Cyclin-like_dom"/>
</dbReference>
<evidence type="ECO:0000259" key="7">
    <source>
        <dbReference type="SMART" id="SM01332"/>
    </source>
</evidence>
<dbReference type="AlphaFoldDB" id="A0AAD7X2Q2"/>
<gene>
    <name evidence="8" type="ORF">AAFF_G00137270</name>
</gene>
<dbReference type="Pfam" id="PF00134">
    <property type="entry name" value="Cyclin_N"/>
    <property type="match status" value="1"/>
</dbReference>
<evidence type="ECO:0000256" key="3">
    <source>
        <dbReference type="ARBA" id="ARBA00069543"/>
    </source>
</evidence>
<feature type="compositionally biased region" description="Polar residues" evidence="5">
    <location>
        <begin position="379"/>
        <end position="411"/>
    </location>
</feature>
<comment type="caution">
    <text evidence="8">The sequence shown here is derived from an EMBL/GenBank/DDBJ whole genome shotgun (WGS) entry which is preliminary data.</text>
</comment>
<dbReference type="InterPro" id="IPR006671">
    <property type="entry name" value="Cyclin_N"/>
</dbReference>
<dbReference type="FunFam" id="1.10.472.10:FF:000047">
    <property type="entry name" value="Cyclin J like"/>
    <property type="match status" value="1"/>
</dbReference>